<reference evidence="1" key="1">
    <citation type="submission" date="2021-06" db="EMBL/GenBank/DDBJ databases">
        <authorList>
            <person name="Hodson N. C."/>
            <person name="Mongue J. A."/>
            <person name="Jaron S. K."/>
        </authorList>
    </citation>
    <scope>NUCLEOTIDE SEQUENCE</scope>
</reference>
<dbReference type="InterPro" id="IPR011599">
    <property type="entry name" value="PFD_alpha_archaea"/>
</dbReference>
<gene>
    <name evidence="1" type="ORF">AFUS01_LOCUS4168</name>
</gene>
<protein>
    <recommendedName>
        <fullName evidence="3">Prefoldin subunit 5</fullName>
    </recommendedName>
</protein>
<keyword evidence="2" id="KW-1185">Reference proteome</keyword>
<dbReference type="GO" id="GO:0006457">
    <property type="term" value="P:protein folding"/>
    <property type="evidence" value="ECO:0007669"/>
    <property type="project" value="InterPro"/>
</dbReference>
<evidence type="ECO:0000313" key="2">
    <source>
        <dbReference type="Proteomes" id="UP000708208"/>
    </source>
</evidence>
<dbReference type="GO" id="GO:1990114">
    <property type="term" value="P:RNA polymerase II core complex assembly"/>
    <property type="evidence" value="ECO:0007669"/>
    <property type="project" value="TreeGrafter"/>
</dbReference>
<comment type="caution">
    <text evidence="1">The sequence shown here is derived from an EMBL/GenBank/DDBJ whole genome shotgun (WGS) entry which is preliminary data.</text>
</comment>
<proteinExistence type="predicted"/>
<dbReference type="NCBIfam" id="TIGR00293">
    <property type="entry name" value="prefoldin subunit alpha"/>
    <property type="match status" value="1"/>
</dbReference>
<dbReference type="InterPro" id="IPR004127">
    <property type="entry name" value="Prefoldin_subunit_alpha"/>
</dbReference>
<organism evidence="1 2">
    <name type="scientific">Allacma fusca</name>
    <dbReference type="NCBI Taxonomy" id="39272"/>
    <lineage>
        <taxon>Eukaryota</taxon>
        <taxon>Metazoa</taxon>
        <taxon>Ecdysozoa</taxon>
        <taxon>Arthropoda</taxon>
        <taxon>Hexapoda</taxon>
        <taxon>Collembola</taxon>
        <taxon>Symphypleona</taxon>
        <taxon>Sminthuridae</taxon>
        <taxon>Allacma</taxon>
    </lineage>
</organism>
<dbReference type="Pfam" id="PF02996">
    <property type="entry name" value="Prefoldin"/>
    <property type="match status" value="1"/>
</dbReference>
<dbReference type="AlphaFoldDB" id="A0A8J2JU80"/>
<name>A0A8J2JU80_9HEXA</name>
<dbReference type="Proteomes" id="UP000708208">
    <property type="component" value="Unassembled WGS sequence"/>
</dbReference>
<dbReference type="CDD" id="cd23157">
    <property type="entry name" value="Prefoldin_5"/>
    <property type="match status" value="1"/>
</dbReference>
<dbReference type="GO" id="GO:0016272">
    <property type="term" value="C:prefoldin complex"/>
    <property type="evidence" value="ECO:0007669"/>
    <property type="project" value="InterPro"/>
</dbReference>
<dbReference type="PANTHER" id="PTHR12674:SF2">
    <property type="entry name" value="PREFOLDIN SUBUNIT 5"/>
    <property type="match status" value="1"/>
</dbReference>
<evidence type="ECO:0000313" key="1">
    <source>
        <dbReference type="EMBL" id="CAG7699414.1"/>
    </source>
</evidence>
<dbReference type="GO" id="GO:1990113">
    <property type="term" value="P:RNA polymerase I assembly"/>
    <property type="evidence" value="ECO:0007669"/>
    <property type="project" value="TreeGrafter"/>
</dbReference>
<dbReference type="OrthoDB" id="10267474at2759"/>
<dbReference type="EMBL" id="CAJVCH010025867">
    <property type="protein sequence ID" value="CAG7699414.1"/>
    <property type="molecule type" value="Genomic_DNA"/>
</dbReference>
<sequence>MTDASNCIRQLNPEKTDLLVPVTGSMFVRGEVEDCENVLIDIGTGYYVEKSLEDALDYFKRKVEFLSTQIEKVQQVGREKSNVRAAIIEVLEGKMQAQAQLQQVAAQQKKPAKA</sequence>
<dbReference type="GO" id="GO:0051082">
    <property type="term" value="F:unfolded protein binding"/>
    <property type="evidence" value="ECO:0007669"/>
    <property type="project" value="InterPro"/>
</dbReference>
<dbReference type="GO" id="GO:0005737">
    <property type="term" value="C:cytoplasm"/>
    <property type="evidence" value="ECO:0007669"/>
    <property type="project" value="TreeGrafter"/>
</dbReference>
<dbReference type="PANTHER" id="PTHR12674">
    <property type="entry name" value="PREFOLDIN SUBUNIT 5"/>
    <property type="match status" value="1"/>
</dbReference>
<dbReference type="GO" id="GO:1990115">
    <property type="term" value="P:RNA polymerase III assembly"/>
    <property type="evidence" value="ECO:0007669"/>
    <property type="project" value="TreeGrafter"/>
</dbReference>
<evidence type="ECO:0008006" key="3">
    <source>
        <dbReference type="Google" id="ProtNLM"/>
    </source>
</evidence>
<accession>A0A8J2JU80</accession>